<evidence type="ECO:0000259" key="10">
    <source>
        <dbReference type="Pfam" id="PF08501"/>
    </source>
</evidence>
<dbReference type="Pfam" id="PF18317">
    <property type="entry name" value="SDH_C"/>
    <property type="match status" value="1"/>
</dbReference>
<dbReference type="Proteomes" id="UP001156664">
    <property type="component" value="Unassembled WGS sequence"/>
</dbReference>
<evidence type="ECO:0000256" key="4">
    <source>
        <dbReference type="ARBA" id="ARBA00022857"/>
    </source>
</evidence>
<feature type="binding site" evidence="8">
    <location>
        <position position="103"/>
    </location>
    <ligand>
        <name>shikimate</name>
        <dbReference type="ChEBI" id="CHEBI:36208"/>
    </ligand>
</feature>
<feature type="binding site" evidence="8">
    <location>
        <begin position="155"/>
        <end position="160"/>
    </location>
    <ligand>
        <name>NADP(+)</name>
        <dbReference type="ChEBI" id="CHEBI:58349"/>
    </ligand>
</feature>
<dbReference type="EMBL" id="BSOJ01000012">
    <property type="protein sequence ID" value="GLR26124.1"/>
    <property type="molecule type" value="Genomic_DNA"/>
</dbReference>
<evidence type="ECO:0000259" key="9">
    <source>
        <dbReference type="Pfam" id="PF01488"/>
    </source>
</evidence>
<feature type="domain" description="Quinate/shikimate 5-dehydrogenase/glutamyl-tRNA reductase" evidence="9">
    <location>
        <begin position="115"/>
        <end position="169"/>
    </location>
</feature>
<dbReference type="InterPro" id="IPR013708">
    <property type="entry name" value="Shikimate_DH-bd_N"/>
</dbReference>
<dbReference type="SUPFAM" id="SSF53223">
    <property type="entry name" value="Aminoacid dehydrogenase-like, N-terminal domain"/>
    <property type="match status" value="1"/>
</dbReference>
<dbReference type="HAMAP" id="MF_00222">
    <property type="entry name" value="Shikimate_DH_AroE"/>
    <property type="match status" value="1"/>
</dbReference>
<feature type="domain" description="Shikimate dehydrogenase substrate binding N-terminal" evidence="10">
    <location>
        <begin position="7"/>
        <end position="89"/>
    </location>
</feature>
<proteinExistence type="inferred from homology"/>
<feature type="binding site" evidence="8">
    <location>
        <position position="256"/>
    </location>
    <ligand>
        <name>shikimate</name>
        <dbReference type="ChEBI" id="CHEBI:36208"/>
    </ligand>
</feature>
<evidence type="ECO:0000256" key="8">
    <source>
        <dbReference type="HAMAP-Rule" id="MF_00222"/>
    </source>
</evidence>
<organism evidence="12 13">
    <name type="scientific">Limnobacter litoralis</name>
    <dbReference type="NCBI Taxonomy" id="481366"/>
    <lineage>
        <taxon>Bacteria</taxon>
        <taxon>Pseudomonadati</taxon>
        <taxon>Pseudomonadota</taxon>
        <taxon>Betaproteobacteria</taxon>
        <taxon>Burkholderiales</taxon>
        <taxon>Burkholderiaceae</taxon>
        <taxon>Limnobacter</taxon>
    </lineage>
</organism>
<keyword evidence="3 8" id="KW-0028">Amino-acid biosynthesis</keyword>
<evidence type="ECO:0000256" key="6">
    <source>
        <dbReference type="ARBA" id="ARBA00023141"/>
    </source>
</evidence>
<comment type="pathway">
    <text evidence="1 8">Metabolic intermediate biosynthesis; chorismate biosynthesis; chorismate from D-erythrose 4-phosphate and phosphoenolpyruvate: step 4/7.</text>
</comment>
<feature type="binding site" evidence="8">
    <location>
        <position position="249"/>
    </location>
    <ligand>
        <name>NADP(+)</name>
        <dbReference type="ChEBI" id="CHEBI:58349"/>
    </ligand>
</feature>
<dbReference type="PANTHER" id="PTHR21089:SF1">
    <property type="entry name" value="BIFUNCTIONAL 3-DEHYDROQUINATE DEHYDRATASE_SHIKIMATE DEHYDROGENASE, CHLOROPLASTIC"/>
    <property type="match status" value="1"/>
</dbReference>
<comment type="subunit">
    <text evidence="8">Homodimer.</text>
</comment>
<evidence type="ECO:0000256" key="1">
    <source>
        <dbReference type="ARBA" id="ARBA00004871"/>
    </source>
</evidence>
<comment type="catalytic activity">
    <reaction evidence="7 8">
        <text>shikimate + NADP(+) = 3-dehydroshikimate + NADPH + H(+)</text>
        <dbReference type="Rhea" id="RHEA:17737"/>
        <dbReference type="ChEBI" id="CHEBI:15378"/>
        <dbReference type="ChEBI" id="CHEBI:16630"/>
        <dbReference type="ChEBI" id="CHEBI:36208"/>
        <dbReference type="ChEBI" id="CHEBI:57783"/>
        <dbReference type="ChEBI" id="CHEBI:58349"/>
        <dbReference type="EC" id="1.1.1.25"/>
    </reaction>
</comment>
<dbReference type="RefSeq" id="WP_284280603.1">
    <property type="nucleotide sequence ID" value="NZ_BSOJ01000012.1"/>
</dbReference>
<feature type="active site" description="Proton acceptor" evidence="8">
    <location>
        <position position="66"/>
    </location>
</feature>
<feature type="binding site" evidence="8">
    <location>
        <position position="78"/>
    </location>
    <ligand>
        <name>NADP(+)</name>
        <dbReference type="ChEBI" id="CHEBI:58349"/>
    </ligand>
</feature>
<comment type="function">
    <text evidence="8">Involved in the biosynthesis of the chorismate, which leads to the biosynthesis of aromatic amino acids. Catalyzes the reversible NADPH linked reduction of 3-dehydroshikimate (DHSA) to yield shikimate (SA).</text>
</comment>
<evidence type="ECO:0000256" key="7">
    <source>
        <dbReference type="ARBA" id="ARBA00049442"/>
    </source>
</evidence>
<name>A0ABQ5YNI0_9BURK</name>
<dbReference type="EC" id="1.1.1.25" evidence="2 8"/>
<dbReference type="InterPro" id="IPR011342">
    <property type="entry name" value="Shikimate_DH"/>
</dbReference>
<feature type="binding site" evidence="8">
    <location>
        <begin position="15"/>
        <end position="17"/>
    </location>
    <ligand>
        <name>shikimate</name>
        <dbReference type="ChEBI" id="CHEBI:36208"/>
    </ligand>
</feature>
<dbReference type="InterPro" id="IPR006151">
    <property type="entry name" value="Shikm_DH/Glu-tRNA_Rdtase"/>
</dbReference>
<dbReference type="Pfam" id="PF08501">
    <property type="entry name" value="Shikimate_dh_N"/>
    <property type="match status" value="1"/>
</dbReference>
<feature type="binding site" evidence="8">
    <location>
        <position position="225"/>
    </location>
    <ligand>
        <name>shikimate</name>
        <dbReference type="ChEBI" id="CHEBI:36208"/>
    </ligand>
</feature>
<dbReference type="NCBIfam" id="NF001310">
    <property type="entry name" value="PRK00258.1-2"/>
    <property type="match status" value="1"/>
</dbReference>
<evidence type="ECO:0000256" key="3">
    <source>
        <dbReference type="ARBA" id="ARBA00022605"/>
    </source>
</evidence>
<dbReference type="InterPro" id="IPR046346">
    <property type="entry name" value="Aminoacid_DH-like_N_sf"/>
</dbReference>
<dbReference type="NCBIfam" id="TIGR00507">
    <property type="entry name" value="aroE"/>
    <property type="match status" value="1"/>
</dbReference>
<comment type="similarity">
    <text evidence="8">Belongs to the shikimate dehydrogenase family.</text>
</comment>
<dbReference type="CDD" id="cd01065">
    <property type="entry name" value="NAD_bind_Shikimate_DH"/>
    <property type="match status" value="1"/>
</dbReference>
<feature type="binding site" evidence="8">
    <location>
        <begin position="131"/>
        <end position="135"/>
    </location>
    <ligand>
        <name>NADP(+)</name>
        <dbReference type="ChEBI" id="CHEBI:58349"/>
    </ligand>
</feature>
<sequence length="287" mass="30790">MTDRYAVIGNPIAHSRSPWIHSHFAKQLGLDLDYGRQLVPLDDFVGTVRAMQEAGYKGANVTVPFKQQAFELGDVHSDAVAFAKAANTLKFLPDGQIQTDNTDGMGLCRDLSDRLATKSLSLAEVQVVMVGAGGAASGCVSAFKQAGVKHLSILNRTADKAVELAQRATSIRLPAWGGGLLDFPGDLENIPVVLVNASSSSLKGEVPTLNERWYSGTVLAYDMMYAAQPTAFMRDIGPRLSSDALLSDGLGMLVHQAALSFEWWTGQRPDAVLTLNALRTILTGESK</sequence>
<protein>
    <recommendedName>
        <fullName evidence="2 8">Shikimate dehydrogenase (NADP(+))</fullName>
        <shortName evidence="8">SDH</shortName>
        <ecNumber evidence="2 8">1.1.1.25</ecNumber>
    </recommendedName>
</protein>
<feature type="binding site" evidence="8">
    <location>
        <position position="62"/>
    </location>
    <ligand>
        <name>shikimate</name>
        <dbReference type="ChEBI" id="CHEBI:36208"/>
    </ligand>
</feature>
<evidence type="ECO:0000256" key="5">
    <source>
        <dbReference type="ARBA" id="ARBA00023002"/>
    </source>
</evidence>
<reference evidence="13" key="1">
    <citation type="journal article" date="2019" name="Int. J. Syst. Evol. Microbiol.">
        <title>The Global Catalogue of Microorganisms (GCM) 10K type strain sequencing project: providing services to taxonomists for standard genome sequencing and annotation.</title>
        <authorList>
            <consortium name="The Broad Institute Genomics Platform"/>
            <consortium name="The Broad Institute Genome Sequencing Center for Infectious Disease"/>
            <person name="Wu L."/>
            <person name="Ma J."/>
        </authorList>
    </citation>
    <scope>NUCLEOTIDE SEQUENCE [LARGE SCALE GENOMIC DNA]</scope>
    <source>
        <strain evidence="13">NBRC 105857</strain>
    </source>
</reference>
<keyword evidence="5 8" id="KW-0560">Oxidoreductase</keyword>
<feature type="binding site" evidence="8">
    <location>
        <position position="223"/>
    </location>
    <ligand>
        <name>NADP(+)</name>
        <dbReference type="ChEBI" id="CHEBI:58349"/>
    </ligand>
</feature>
<keyword evidence="6 8" id="KW-0057">Aromatic amino acid biosynthesis</keyword>
<dbReference type="InterPro" id="IPR041121">
    <property type="entry name" value="SDH_C"/>
</dbReference>
<evidence type="ECO:0000313" key="12">
    <source>
        <dbReference type="EMBL" id="GLR26124.1"/>
    </source>
</evidence>
<dbReference type="SUPFAM" id="SSF51735">
    <property type="entry name" value="NAD(P)-binding Rossmann-fold domains"/>
    <property type="match status" value="1"/>
</dbReference>
<dbReference type="Pfam" id="PF01488">
    <property type="entry name" value="Shikimate_DH"/>
    <property type="match status" value="1"/>
</dbReference>
<keyword evidence="13" id="KW-1185">Reference proteome</keyword>
<evidence type="ECO:0000259" key="11">
    <source>
        <dbReference type="Pfam" id="PF18317"/>
    </source>
</evidence>
<feature type="domain" description="SDH C-terminal" evidence="11">
    <location>
        <begin position="249"/>
        <end position="279"/>
    </location>
</feature>
<evidence type="ECO:0000256" key="2">
    <source>
        <dbReference type="ARBA" id="ARBA00012962"/>
    </source>
</evidence>
<comment type="caution">
    <text evidence="12">The sequence shown here is derived from an EMBL/GenBank/DDBJ whole genome shotgun (WGS) entry which is preliminary data.</text>
</comment>
<keyword evidence="4 8" id="KW-0521">NADP</keyword>
<dbReference type="Gene3D" id="3.40.50.10860">
    <property type="entry name" value="Leucine Dehydrogenase, chain A, domain 1"/>
    <property type="match status" value="1"/>
</dbReference>
<dbReference type="InterPro" id="IPR022893">
    <property type="entry name" value="Shikimate_DH_fam"/>
</dbReference>
<dbReference type="InterPro" id="IPR036291">
    <property type="entry name" value="NAD(P)-bd_dom_sf"/>
</dbReference>
<dbReference type="Gene3D" id="3.40.50.720">
    <property type="entry name" value="NAD(P)-binding Rossmann-like Domain"/>
    <property type="match status" value="1"/>
</dbReference>
<feature type="binding site" evidence="8">
    <location>
        <position position="87"/>
    </location>
    <ligand>
        <name>shikimate</name>
        <dbReference type="ChEBI" id="CHEBI:36208"/>
    </ligand>
</feature>
<gene>
    <name evidence="8 12" type="primary">aroE</name>
    <name evidence="12" type="ORF">GCM10007875_12120</name>
</gene>
<dbReference type="PANTHER" id="PTHR21089">
    <property type="entry name" value="SHIKIMATE DEHYDROGENASE"/>
    <property type="match status" value="1"/>
</dbReference>
<evidence type="ECO:0000313" key="13">
    <source>
        <dbReference type="Proteomes" id="UP001156664"/>
    </source>
</evidence>
<accession>A0ABQ5YNI0</accession>